<protein>
    <submittedName>
        <fullName evidence="5">Putative exported protein</fullName>
    </submittedName>
</protein>
<dbReference type="InterPro" id="IPR043939">
    <property type="entry name" value="DUF5780"/>
</dbReference>
<evidence type="ECO:0000313" key="8">
    <source>
        <dbReference type="EMBL" id="VFD29580.1"/>
    </source>
</evidence>
<evidence type="ECO:0000313" key="5">
    <source>
        <dbReference type="EMBL" id="CDT15705.1"/>
    </source>
</evidence>
<accession>A0A031WII7</accession>
<dbReference type="GeneID" id="66354513"/>
<dbReference type="PATRIC" id="fig|1496.1373.peg.2674"/>
<dbReference type="EMBL" id="LK932402">
    <property type="protein sequence ID" value="CDS87359.1"/>
    <property type="molecule type" value="Genomic_DNA"/>
</dbReference>
<reference evidence="7 9" key="2">
    <citation type="submission" date="2017-02" db="EMBL/GenBank/DDBJ databases">
        <authorList>
            <consortium name="Pathogen Informatics"/>
        </authorList>
    </citation>
    <scope>NUCLEOTIDE SEQUENCE [LARGE SCALE GENOMIC DNA]</scope>
    <source>
        <strain evidence="8">Clo34</strain>
        <strain evidence="10">clo34</strain>
        <strain evidence="7 9">VRECD0157</strain>
    </source>
</reference>
<dbReference type="Proteomes" id="UP000189137">
    <property type="component" value="Unassembled WGS sequence"/>
</dbReference>
<proteinExistence type="predicted"/>
<gene>
    <name evidence="5" type="ORF">BN1095_330260</name>
    <name evidence="3" type="ORF">BN1096_520595</name>
    <name evidence="4" type="ORF">BN1097_630017</name>
    <name evidence="6" type="ORF">KRM00_002751</name>
    <name evidence="8" type="ORF">SAMEA1402399_00625</name>
    <name evidence="7" type="ORF">SAMEA3375112_00648</name>
</gene>
<dbReference type="Proteomes" id="UP000878956">
    <property type="component" value="Unassembled WGS sequence"/>
</dbReference>
<dbReference type="Pfam" id="PF19092">
    <property type="entry name" value="DUF5780"/>
    <property type="match status" value="1"/>
</dbReference>
<evidence type="ECO:0000313" key="6">
    <source>
        <dbReference type="EMBL" id="HBH1543229.1"/>
    </source>
</evidence>
<dbReference type="Proteomes" id="UP000411588">
    <property type="component" value="Unassembled WGS sequence"/>
</dbReference>
<feature type="chain" id="PRO_5014497029" evidence="1">
    <location>
        <begin position="27"/>
        <end position="274"/>
    </location>
</feature>
<evidence type="ECO:0000313" key="4">
    <source>
        <dbReference type="EMBL" id="CDS87359.1"/>
    </source>
</evidence>
<keyword evidence="1" id="KW-0732">Signal</keyword>
<feature type="domain" description="DUF5780" evidence="2">
    <location>
        <begin position="88"/>
        <end position="262"/>
    </location>
</feature>
<evidence type="ECO:0000313" key="3">
    <source>
        <dbReference type="EMBL" id="CDS86008.1"/>
    </source>
</evidence>
<organism evidence="5">
    <name type="scientific">Clostridioides difficile</name>
    <name type="common">Peptoclostridium difficile</name>
    <dbReference type="NCBI Taxonomy" id="1496"/>
    <lineage>
        <taxon>Bacteria</taxon>
        <taxon>Bacillati</taxon>
        <taxon>Bacillota</taxon>
        <taxon>Clostridia</taxon>
        <taxon>Peptostreptococcales</taxon>
        <taxon>Peptostreptococcaceae</taxon>
        <taxon>Clostridioides</taxon>
    </lineage>
</organism>
<name>A0A031WII7_CLODI</name>
<dbReference type="SMR" id="A0A031WII7"/>
<reference evidence="6" key="3">
    <citation type="journal article" date="2018" name="Genome Biol.">
        <title>SKESA: strategic k-mer extension for scrupulous assemblies.</title>
        <authorList>
            <person name="Souvorov A."/>
            <person name="Agarwala R."/>
            <person name="Lipman D.J."/>
        </authorList>
    </citation>
    <scope>NUCLEOTIDE SEQUENCE</scope>
    <source>
        <strain evidence="6">HN1000</strain>
    </source>
</reference>
<dbReference type="EMBL" id="LK932994">
    <property type="protein sequence ID" value="CDT15705.1"/>
    <property type="molecule type" value="Genomic_DNA"/>
</dbReference>
<dbReference type="EMBL" id="LK932505">
    <property type="protein sequence ID" value="CDS86008.1"/>
    <property type="molecule type" value="Genomic_DNA"/>
</dbReference>
<reference evidence="6" key="4">
    <citation type="submission" date="2021-06" db="EMBL/GenBank/DDBJ databases">
        <authorList>
            <consortium name="NCBI Pathogen Detection Project"/>
        </authorList>
    </citation>
    <scope>NUCLEOTIDE SEQUENCE</scope>
    <source>
        <strain evidence="6">HN1000</strain>
    </source>
</reference>
<sequence>MRYKKISSLPILVVALLITGTTTTFSLSTTNSEKTNVYLANTVSTVTKKVSDIQSSKGLVYNENIPLFINNSKIQYDDTPYHWPSNVISLTNSSEKAIMDYEITCLAYDKNGKPLELYWDAQNVAADGEVGSVGFSPAGVDYGIVTGISPVSPKSYSHTYRKMQQSPPQDIISMFEKQQGKAWVENWLKEWKQMEKEYAKQNAIAPGKNQNDAFLLFDKWKQSTGEHGVKYIISCVKQVTFNDGSVWKNSAYENWLKSFQGKEVSNSVLENYYK</sequence>
<dbReference type="EMBL" id="CAADAN010000001">
    <property type="protein sequence ID" value="VFD29580.1"/>
    <property type="molecule type" value="Genomic_DNA"/>
</dbReference>
<reference evidence="5" key="1">
    <citation type="submission" date="2014-07" db="EMBL/GenBank/DDBJ databases">
        <authorList>
            <person name="Monot Marc"/>
        </authorList>
    </citation>
    <scope>NUCLEOTIDE SEQUENCE</scope>
    <source>
        <strain evidence="5">7032989</strain>
        <strain evidence="4">7032994</strain>
    </source>
</reference>
<dbReference type="EMBL" id="FUPS01000002">
    <property type="protein sequence ID" value="SJR92468.1"/>
    <property type="molecule type" value="Genomic_DNA"/>
</dbReference>
<dbReference type="EMBL" id="DAEPXK010000032">
    <property type="protein sequence ID" value="HBH1543229.1"/>
    <property type="molecule type" value="Genomic_DNA"/>
</dbReference>
<dbReference type="AlphaFoldDB" id="A0A031WII7"/>
<evidence type="ECO:0000259" key="2">
    <source>
        <dbReference type="Pfam" id="PF19092"/>
    </source>
</evidence>
<dbReference type="RefSeq" id="WP_003434014.1">
    <property type="nucleotide sequence ID" value="NZ_AP031492.1"/>
</dbReference>
<evidence type="ECO:0000313" key="7">
    <source>
        <dbReference type="EMBL" id="SJR92468.1"/>
    </source>
</evidence>
<dbReference type="KEGG" id="pdf:CD630DERM_21270"/>
<evidence type="ECO:0000256" key="1">
    <source>
        <dbReference type="SAM" id="SignalP"/>
    </source>
</evidence>
<evidence type="ECO:0000313" key="10">
    <source>
        <dbReference type="Proteomes" id="UP000411588"/>
    </source>
</evidence>
<evidence type="ECO:0000313" key="9">
    <source>
        <dbReference type="Proteomes" id="UP000189137"/>
    </source>
</evidence>
<feature type="signal peptide" evidence="1">
    <location>
        <begin position="1"/>
        <end position="26"/>
    </location>
</feature>